<evidence type="ECO:0000256" key="2">
    <source>
        <dbReference type="ARBA" id="ARBA00022833"/>
    </source>
</evidence>
<dbReference type="InterPro" id="IPR011032">
    <property type="entry name" value="GroES-like_sf"/>
</dbReference>
<keyword evidence="1 4" id="KW-0479">Metal-binding</keyword>
<dbReference type="SUPFAM" id="SSF50129">
    <property type="entry name" value="GroES-like"/>
    <property type="match status" value="1"/>
</dbReference>
<comment type="similarity">
    <text evidence="4">Belongs to the zinc-containing alcohol dehydrogenase family.</text>
</comment>
<name>A0A4R1R9R9_HYDET</name>
<dbReference type="GO" id="GO:0008270">
    <property type="term" value="F:zinc ion binding"/>
    <property type="evidence" value="ECO:0007669"/>
    <property type="project" value="InterPro"/>
</dbReference>
<dbReference type="PANTHER" id="PTHR43401:SF2">
    <property type="entry name" value="L-THREONINE 3-DEHYDROGENASE"/>
    <property type="match status" value="1"/>
</dbReference>
<protein>
    <submittedName>
        <fullName evidence="6">L-iditol 2-dehydrogenase</fullName>
    </submittedName>
</protein>
<dbReference type="EMBL" id="SLUN01000025">
    <property type="protein sequence ID" value="TCL62436.1"/>
    <property type="molecule type" value="Genomic_DNA"/>
</dbReference>
<dbReference type="GO" id="GO:0016491">
    <property type="term" value="F:oxidoreductase activity"/>
    <property type="evidence" value="ECO:0007669"/>
    <property type="project" value="UniProtKB-KW"/>
</dbReference>
<dbReference type="Gene3D" id="3.90.180.10">
    <property type="entry name" value="Medium-chain alcohol dehydrogenases, catalytic domain"/>
    <property type="match status" value="1"/>
</dbReference>
<keyword evidence="7" id="KW-1185">Reference proteome</keyword>
<dbReference type="InterPro" id="IPR050129">
    <property type="entry name" value="Zn_alcohol_dh"/>
</dbReference>
<accession>A0A4R1R9R9</accession>
<evidence type="ECO:0000256" key="3">
    <source>
        <dbReference type="ARBA" id="ARBA00023002"/>
    </source>
</evidence>
<organism evidence="6 7">
    <name type="scientific">Hydrogenispora ethanolica</name>
    <dbReference type="NCBI Taxonomy" id="1082276"/>
    <lineage>
        <taxon>Bacteria</taxon>
        <taxon>Bacillati</taxon>
        <taxon>Bacillota</taxon>
        <taxon>Hydrogenispora</taxon>
    </lineage>
</organism>
<keyword evidence="2 4" id="KW-0862">Zinc</keyword>
<dbReference type="SMART" id="SM00829">
    <property type="entry name" value="PKS_ER"/>
    <property type="match status" value="1"/>
</dbReference>
<dbReference type="Pfam" id="PF00107">
    <property type="entry name" value="ADH_zinc_N"/>
    <property type="match status" value="1"/>
</dbReference>
<dbReference type="InterPro" id="IPR036291">
    <property type="entry name" value="NAD(P)-bd_dom_sf"/>
</dbReference>
<dbReference type="PANTHER" id="PTHR43401">
    <property type="entry name" value="L-THREONINE 3-DEHYDROGENASE"/>
    <property type="match status" value="1"/>
</dbReference>
<evidence type="ECO:0000313" key="7">
    <source>
        <dbReference type="Proteomes" id="UP000295008"/>
    </source>
</evidence>
<dbReference type="AlphaFoldDB" id="A0A4R1R9R9"/>
<keyword evidence="3" id="KW-0560">Oxidoreductase</keyword>
<sequence>MKALVLKAYGELVYEEVPSPDYGPEDLLVRVKACAICGSDVHGFDGSTGRRIPPLVMGHEASGIVAAAGAVVTGFQVGDRITFDSTIYCGRCYFCRQGRINLCDNRRVLGVSCAEYRQNGAFAEYVAIPQHIAYQLPEAITFEQAAMVEPVSIALHALHRSPVGVNNTAVVVGSGMIGLLLIQLLKVAGCGNVVAVDLDPRKLELARRLGASHTFQADRPDLAAAIQNLTAGRGADIAFEAVGISAAVKTAIASLRKGGTLTLVGNLAPQIDFALQQVVTREISVNGSCASGGEYPACLELIARGALDVDALISQVAPLSEGAVWFKRLYDGEPGLMKVILQP</sequence>
<comment type="caution">
    <text evidence="6">The sequence shown here is derived from an EMBL/GenBank/DDBJ whole genome shotgun (WGS) entry which is preliminary data.</text>
</comment>
<evidence type="ECO:0000313" key="6">
    <source>
        <dbReference type="EMBL" id="TCL62436.1"/>
    </source>
</evidence>
<dbReference type="InterPro" id="IPR020843">
    <property type="entry name" value="ER"/>
</dbReference>
<dbReference type="PROSITE" id="PS00059">
    <property type="entry name" value="ADH_ZINC"/>
    <property type="match status" value="1"/>
</dbReference>
<dbReference type="Proteomes" id="UP000295008">
    <property type="component" value="Unassembled WGS sequence"/>
</dbReference>
<dbReference type="InterPro" id="IPR013154">
    <property type="entry name" value="ADH-like_N"/>
</dbReference>
<evidence type="ECO:0000256" key="1">
    <source>
        <dbReference type="ARBA" id="ARBA00022723"/>
    </source>
</evidence>
<proteinExistence type="inferred from homology"/>
<feature type="domain" description="Enoyl reductase (ER)" evidence="5">
    <location>
        <begin position="10"/>
        <end position="341"/>
    </location>
</feature>
<gene>
    <name evidence="6" type="ORF">EDC14_102555</name>
</gene>
<dbReference type="Gene3D" id="3.40.50.720">
    <property type="entry name" value="NAD(P)-binding Rossmann-like Domain"/>
    <property type="match status" value="1"/>
</dbReference>
<dbReference type="InterPro" id="IPR002328">
    <property type="entry name" value="ADH_Zn_CS"/>
</dbReference>
<dbReference type="InterPro" id="IPR013149">
    <property type="entry name" value="ADH-like_C"/>
</dbReference>
<dbReference type="CDD" id="cd08236">
    <property type="entry name" value="sugar_DH"/>
    <property type="match status" value="1"/>
</dbReference>
<evidence type="ECO:0000256" key="4">
    <source>
        <dbReference type="RuleBase" id="RU361277"/>
    </source>
</evidence>
<dbReference type="SUPFAM" id="SSF51735">
    <property type="entry name" value="NAD(P)-binding Rossmann-fold domains"/>
    <property type="match status" value="1"/>
</dbReference>
<comment type="cofactor">
    <cofactor evidence="4">
        <name>Zn(2+)</name>
        <dbReference type="ChEBI" id="CHEBI:29105"/>
    </cofactor>
</comment>
<dbReference type="OrthoDB" id="9769198at2"/>
<evidence type="ECO:0000259" key="5">
    <source>
        <dbReference type="SMART" id="SM00829"/>
    </source>
</evidence>
<reference evidence="6 7" key="1">
    <citation type="submission" date="2019-03" db="EMBL/GenBank/DDBJ databases">
        <title>Genomic Encyclopedia of Type Strains, Phase IV (KMG-IV): sequencing the most valuable type-strain genomes for metagenomic binning, comparative biology and taxonomic classification.</title>
        <authorList>
            <person name="Goeker M."/>
        </authorList>
    </citation>
    <scope>NUCLEOTIDE SEQUENCE [LARGE SCALE GENOMIC DNA]</scope>
    <source>
        <strain evidence="6 7">LX-B</strain>
    </source>
</reference>
<dbReference type="RefSeq" id="WP_132015724.1">
    <property type="nucleotide sequence ID" value="NZ_SLUN01000025.1"/>
</dbReference>
<dbReference type="Pfam" id="PF08240">
    <property type="entry name" value="ADH_N"/>
    <property type="match status" value="1"/>
</dbReference>